<protein>
    <submittedName>
        <fullName evidence="3">Glycosyl transferase group 1</fullName>
    </submittedName>
</protein>
<dbReference type="GO" id="GO:0016757">
    <property type="term" value="F:glycosyltransferase activity"/>
    <property type="evidence" value="ECO:0007669"/>
    <property type="project" value="InterPro"/>
</dbReference>
<dbReference type="PATRIC" id="fig|1229276.3.peg.2987"/>
<dbReference type="PANTHER" id="PTHR12526">
    <property type="entry name" value="GLYCOSYLTRANSFERASE"/>
    <property type="match status" value="1"/>
</dbReference>
<evidence type="ECO:0000259" key="1">
    <source>
        <dbReference type="Pfam" id="PF00534"/>
    </source>
</evidence>
<evidence type="ECO:0000259" key="2">
    <source>
        <dbReference type="Pfam" id="PF13439"/>
    </source>
</evidence>
<feature type="domain" description="Glycosyltransferase subfamily 4-like N-terminal" evidence="2">
    <location>
        <begin position="15"/>
        <end position="166"/>
    </location>
</feature>
<keyword evidence="4" id="KW-1185">Reference proteome</keyword>
<evidence type="ECO:0000313" key="3">
    <source>
        <dbReference type="EMBL" id="KGE13359.1"/>
    </source>
</evidence>
<keyword evidence="3" id="KW-0808">Transferase</keyword>
<proteinExistence type="predicted"/>
<sequence length="397" mass="44045">MRVAIIGTYPPRQCGIATFTQDLYKALPREMNEDHAIVAISDGSELSFPEEVRLCIARNERSEYIAAAKYINAHFDVCVIQHEYGIFGGDAGDFILSLTDHLKVPVVSNLHTVLEKPNPVEHRVLKALCERSNAVTVMTEKAIELLQNVFTVPSEKVHCVSHGVPTFDYNQLKAKTELGLAGKSVMLSFGFLGRGKGIETAIDAVSQVNDPNFLYLVLGSTHPNVLREEGDSYREFLQGKIDEKGLGEKIKLINTFASEDLLIEYLTACDIYVTPYPNENQISSGTLTFAVGAGAAVISTPYWYAKDLLANDRGLLFDFKNETALANQINMLLDDPLVLAKYRRNAAAYGRLISWKNVGRQYYELLKTLGVKTIEIPNGNRQKVKTLFTADSSRLSS</sequence>
<feature type="domain" description="Glycosyl transferase family 1" evidence="1">
    <location>
        <begin position="182"/>
        <end position="349"/>
    </location>
</feature>
<dbReference type="STRING" id="1229276.DI53_2890"/>
<organism evidence="3 4">
    <name type="scientific">Sphingobacterium deserti</name>
    <dbReference type="NCBI Taxonomy" id="1229276"/>
    <lineage>
        <taxon>Bacteria</taxon>
        <taxon>Pseudomonadati</taxon>
        <taxon>Bacteroidota</taxon>
        <taxon>Sphingobacteriia</taxon>
        <taxon>Sphingobacteriales</taxon>
        <taxon>Sphingobacteriaceae</taxon>
        <taxon>Sphingobacterium</taxon>
    </lineage>
</organism>
<comment type="caution">
    <text evidence="3">The sequence shown here is derived from an EMBL/GenBank/DDBJ whole genome shotgun (WGS) entry which is preliminary data.</text>
</comment>
<dbReference type="AlphaFoldDB" id="A0A0B8T659"/>
<gene>
    <name evidence="3" type="ORF">DI53_2890</name>
</gene>
<dbReference type="EMBL" id="JJMU01000053">
    <property type="protein sequence ID" value="KGE13359.1"/>
    <property type="molecule type" value="Genomic_DNA"/>
</dbReference>
<dbReference type="RefSeq" id="WP_037500902.1">
    <property type="nucleotide sequence ID" value="NZ_JJMU01000053.1"/>
</dbReference>
<dbReference type="SUPFAM" id="SSF53756">
    <property type="entry name" value="UDP-Glycosyltransferase/glycogen phosphorylase"/>
    <property type="match status" value="1"/>
</dbReference>
<dbReference type="Pfam" id="PF13439">
    <property type="entry name" value="Glyco_transf_4"/>
    <property type="match status" value="1"/>
</dbReference>
<dbReference type="PANTHER" id="PTHR12526:SF572">
    <property type="entry name" value="BLL5144 PROTEIN"/>
    <property type="match status" value="1"/>
</dbReference>
<reference evidence="4" key="1">
    <citation type="submission" date="2014-04" db="EMBL/GenBank/DDBJ databases">
        <title>Whole-Genome optical mapping and complete genome sequence of Sphingobacterium deserti sp. nov., a new spaces isolated from desert in the west of China.</title>
        <authorList>
            <person name="Teng C."/>
            <person name="Zhou Z."/>
            <person name="Li X."/>
            <person name="Chen M."/>
            <person name="Lin M."/>
            <person name="Wang L."/>
            <person name="Su S."/>
            <person name="Zhang C."/>
            <person name="Zhang W."/>
        </authorList>
    </citation>
    <scope>NUCLEOTIDE SEQUENCE [LARGE SCALE GENOMIC DNA]</scope>
    <source>
        <strain evidence="4">ACCC05744</strain>
    </source>
</reference>
<reference evidence="3 4" key="2">
    <citation type="journal article" date="2015" name="PLoS ONE">
        <title>Whole-Genome Optical Mapping and Finished Genome Sequence of Sphingobacterium deserti sp. nov., a New Species Isolated from the Western Desert of China.</title>
        <authorList>
            <person name="Teng C."/>
            <person name="Zhou Z."/>
            <person name="Molnar I."/>
            <person name="Li X."/>
            <person name="Tang R."/>
            <person name="Chen M."/>
            <person name="Wang L."/>
            <person name="Su S."/>
            <person name="Zhang W."/>
            <person name="Lin M."/>
        </authorList>
    </citation>
    <scope>NUCLEOTIDE SEQUENCE [LARGE SCALE GENOMIC DNA]</scope>
    <source>
        <strain evidence="4">ACCC05744</strain>
    </source>
</reference>
<dbReference type="CDD" id="cd03822">
    <property type="entry name" value="GT4_mannosyltransferase-like"/>
    <property type="match status" value="1"/>
</dbReference>
<dbReference type="InterPro" id="IPR001296">
    <property type="entry name" value="Glyco_trans_1"/>
</dbReference>
<dbReference type="Gene3D" id="3.40.50.2000">
    <property type="entry name" value="Glycogen Phosphorylase B"/>
    <property type="match status" value="2"/>
</dbReference>
<dbReference type="OrthoDB" id="9765330at2"/>
<name>A0A0B8T659_9SPHI</name>
<dbReference type="eggNOG" id="COG0438">
    <property type="taxonomic scope" value="Bacteria"/>
</dbReference>
<evidence type="ECO:0000313" key="4">
    <source>
        <dbReference type="Proteomes" id="UP000031802"/>
    </source>
</evidence>
<dbReference type="Pfam" id="PF00534">
    <property type="entry name" value="Glycos_transf_1"/>
    <property type="match status" value="1"/>
</dbReference>
<dbReference type="Proteomes" id="UP000031802">
    <property type="component" value="Unassembled WGS sequence"/>
</dbReference>
<dbReference type="InterPro" id="IPR028098">
    <property type="entry name" value="Glyco_trans_4-like_N"/>
</dbReference>
<accession>A0A0B8T659</accession>